<feature type="region of interest" description="Disordered" evidence="1">
    <location>
        <begin position="1210"/>
        <end position="1279"/>
    </location>
</feature>
<organism evidence="2 3">
    <name type="scientific">Fusarium fujikuroi</name>
    <name type="common">Bakanae and foot rot disease fungus</name>
    <name type="synonym">Gibberella fujikuroi</name>
    <dbReference type="NCBI Taxonomy" id="5127"/>
    <lineage>
        <taxon>Eukaryota</taxon>
        <taxon>Fungi</taxon>
        <taxon>Dikarya</taxon>
        <taxon>Ascomycota</taxon>
        <taxon>Pezizomycotina</taxon>
        <taxon>Sordariomycetes</taxon>
        <taxon>Hypocreomycetidae</taxon>
        <taxon>Hypocreales</taxon>
        <taxon>Nectriaceae</taxon>
        <taxon>Fusarium</taxon>
        <taxon>Fusarium fujikuroi species complex</taxon>
    </lineage>
</organism>
<feature type="compositionally biased region" description="Basic and acidic residues" evidence="1">
    <location>
        <begin position="327"/>
        <end position="341"/>
    </location>
</feature>
<sequence>MAEHGDTRPTSSPYASGTCAVYFECKGPLHISRSLLPENLMDAAQFRDNDDSAYPLCELWLDEVTLDVGHVIIHYLVTGAYQCLQPEEGDREEKISAELATAIRVYVASDKLSLTKLRDMTRDEIVRLGDQLTLTPLINVMEKAALSFDENPGIAAYVESRLLSFSQIDHVADLVDQRLAALGAPVTLSKVLLRSILLSKASESRQLEEPTYQASWEYPGVELRPTKQAMERAESVSLRNAEAASDEEELGRLQQKTELSPWDRLRLYDLEHKAEKRAKEIATERELDAQRCDASNWSLQQPLRPEAFVDGPVPDPPRPSSKFWKPKAFEGHSQCDNETHSDSSSTDELTPGSVESSSMDEIKVCAGGGSHTQKHEVYLIMATSMSANWRGIDNQLVAVEIQGPEIFYVDLTNIEKYHQLHRQITCHVPSYIYDHAYNVLGYIYYQSPGLLYINLHTVPQGAGHILWEYLVFGTLALQGNPFEGRREEYFKSIIHVHNFAEQLGMEDLKSDSAKEIFREAQDMCLVELLKLLEEVNYRSNLFPKFSVYLEKRLVSSALDYDAEGSLRAFIELRDQPSLSVAQMLLKAMAEVSNIECRSGKQDSMRDEAYRKKVAETTAVSEVIGSEECKSPKTRWIKPRNETAPVSNSVGSQFFGPVAKQEDRSGMTNHLEQPLQRAAVPDSNSYSPREPAFLPRMFLPALAPRSENNGTGLLPSFGDTSKNSRSRTPPYCHRLSPMEYTLPTEPTQLPRLQQKNRQRMAEMAFAHMTGTEHNPRRKSLDPNPSTASGELESESAAEIDNDTADEAEEACDRPVTPIGSQLNFTECILPSFDEPWQSPTSSSDTLEGEPGEVEGSSTMSQDSATMSPDLPAQFITSPYADSFVKVLLKGKSITWIHRGVVPDNVLSNKSTHELGSKSASPILDMQNIGNDIAHVILHYFYTKQYDCIKPSGTSGDVAKGYELRVSLQVIEAARKTQLFTLVDLAKKECARLCHEMDLLNLVAILGKMNIDFDNFPELTKHIAFHLEKVLANPHSQFALDLLIRATSNSITDMLIRKLVMVAQDEPTSEPKAKPRPENEARNLPVCPSIDCTSTVECGIAKPECSPFTYELRTQDLQKLRKNPQPDDKGKGRDVSRSAENPSKVPGIRVSHHEPRGAKGQKEAQSGPSRVRGWPCPFSPPCGGCADAERKANPPTPKLESTIASMKDFVAAEKSSAADWQVPKSEAGKSETSESDRESTIAVVSDDEGVLVESSPEPNMTPSPAGSGNTNSMDHFLVYDQ</sequence>
<feature type="compositionally biased region" description="Basic and acidic residues" evidence="1">
    <location>
        <begin position="1116"/>
        <end position="1135"/>
    </location>
</feature>
<feature type="compositionally biased region" description="Basic and acidic residues" evidence="1">
    <location>
        <begin position="1067"/>
        <end position="1079"/>
    </location>
</feature>
<feature type="region of interest" description="Disordered" evidence="1">
    <location>
        <begin position="767"/>
        <end position="808"/>
    </location>
</feature>
<feature type="region of interest" description="Disordered" evidence="1">
    <location>
        <begin position="1063"/>
        <end position="1082"/>
    </location>
</feature>
<feature type="compositionally biased region" description="Acidic residues" evidence="1">
    <location>
        <begin position="790"/>
        <end position="808"/>
    </location>
</feature>
<evidence type="ECO:0000313" key="2">
    <source>
        <dbReference type="EMBL" id="VTT81262.1"/>
    </source>
</evidence>
<dbReference type="Proteomes" id="UP000760494">
    <property type="component" value="Unassembled WGS sequence"/>
</dbReference>
<feature type="region of interest" description="Disordered" evidence="1">
    <location>
        <begin position="830"/>
        <end position="865"/>
    </location>
</feature>
<proteinExistence type="predicted"/>
<accession>A0A9Q9S1B9</accession>
<feature type="compositionally biased region" description="Polar residues" evidence="1">
    <location>
        <begin position="342"/>
        <end position="356"/>
    </location>
</feature>
<evidence type="ECO:0008006" key="4">
    <source>
        <dbReference type="Google" id="ProtNLM"/>
    </source>
</evidence>
<gene>
    <name evidence="2" type="ORF">C2S_2638</name>
</gene>
<feature type="compositionally biased region" description="Basic and acidic residues" evidence="1">
    <location>
        <begin position="1149"/>
        <end position="1160"/>
    </location>
</feature>
<dbReference type="PANTHER" id="PTHR37538:SF1">
    <property type="entry name" value="BTB DOMAIN-CONTAINING PROTEIN"/>
    <property type="match status" value="1"/>
</dbReference>
<feature type="region of interest" description="Disordered" evidence="1">
    <location>
        <begin position="303"/>
        <end position="356"/>
    </location>
</feature>
<dbReference type="PANTHER" id="PTHR37538">
    <property type="entry name" value="BTB DOMAIN-CONTAINING PROTEIN"/>
    <property type="match status" value="1"/>
</dbReference>
<comment type="caution">
    <text evidence="2">The sequence shown here is derived from an EMBL/GenBank/DDBJ whole genome shotgun (WGS) entry which is preliminary data.</text>
</comment>
<protein>
    <recommendedName>
        <fullName evidence="4">BTB domain-containing protein</fullName>
    </recommendedName>
</protein>
<feature type="region of interest" description="Disordered" evidence="1">
    <location>
        <begin position="1116"/>
        <end position="1173"/>
    </location>
</feature>
<evidence type="ECO:0000313" key="3">
    <source>
        <dbReference type="Proteomes" id="UP000760494"/>
    </source>
</evidence>
<feature type="compositionally biased region" description="Polar residues" evidence="1">
    <location>
        <begin position="1254"/>
        <end position="1271"/>
    </location>
</feature>
<feature type="compositionally biased region" description="Polar residues" evidence="1">
    <location>
        <begin position="717"/>
        <end position="726"/>
    </location>
</feature>
<name>A0A9Q9S1B9_FUSFU</name>
<feature type="compositionally biased region" description="Basic and acidic residues" evidence="1">
    <location>
        <begin position="1224"/>
        <end position="1237"/>
    </location>
</feature>
<dbReference type="AlphaFoldDB" id="A0A9Q9S1B9"/>
<dbReference type="EMBL" id="CABFJX010000407">
    <property type="protein sequence ID" value="VTT81262.1"/>
    <property type="molecule type" value="Genomic_DNA"/>
</dbReference>
<reference evidence="2" key="1">
    <citation type="submission" date="2019-05" db="EMBL/GenBank/DDBJ databases">
        <authorList>
            <person name="Piombo E."/>
        </authorList>
    </citation>
    <scope>NUCLEOTIDE SEQUENCE</scope>
    <source>
        <strain evidence="2">C2S</strain>
    </source>
</reference>
<feature type="region of interest" description="Disordered" evidence="1">
    <location>
        <begin position="709"/>
        <end position="742"/>
    </location>
</feature>
<feature type="compositionally biased region" description="Polar residues" evidence="1">
    <location>
        <begin position="854"/>
        <end position="865"/>
    </location>
</feature>
<evidence type="ECO:0000256" key="1">
    <source>
        <dbReference type="SAM" id="MobiDB-lite"/>
    </source>
</evidence>